<keyword evidence="4" id="KW-1185">Reference proteome</keyword>
<evidence type="ECO:0000256" key="1">
    <source>
        <dbReference type="SAM" id="MobiDB-lite"/>
    </source>
</evidence>
<name>A0ABQ1EV76_SPHSA</name>
<evidence type="ECO:0000313" key="3">
    <source>
        <dbReference type="EMBL" id="GFZ88836.1"/>
    </source>
</evidence>
<evidence type="ECO:0000313" key="4">
    <source>
        <dbReference type="Proteomes" id="UP000628109"/>
    </source>
</evidence>
<evidence type="ECO:0000256" key="2">
    <source>
        <dbReference type="SAM" id="SignalP"/>
    </source>
</evidence>
<feature type="chain" id="PRO_5046187964" evidence="2">
    <location>
        <begin position="18"/>
        <end position="233"/>
    </location>
</feature>
<proteinExistence type="predicted"/>
<feature type="region of interest" description="Disordered" evidence="1">
    <location>
        <begin position="200"/>
        <end position="233"/>
    </location>
</feature>
<protein>
    <submittedName>
        <fullName evidence="3">Uncharacterized protein</fullName>
    </submittedName>
</protein>
<accession>A0ABQ1EV76</accession>
<feature type="signal peptide" evidence="2">
    <location>
        <begin position="1"/>
        <end position="17"/>
    </location>
</feature>
<dbReference type="EMBL" id="BMDU01000003">
    <property type="protein sequence ID" value="GFZ88836.1"/>
    <property type="molecule type" value="Genomic_DNA"/>
</dbReference>
<keyword evidence="2" id="KW-0732">Signal</keyword>
<sequence length="233" mass="25131">MIAAALAATMPLAPATAATCWKQTAVEAAQIRDFEMMLMVSALRCRATGHDFLASYNRFIREKRETLTQVNDELREHFRSAAGAVGALGAYDNYVTGLANVYGAGADGLGCRDLQSITDAANALPPSRSALLELADAAAISPHLSGARCDIVTAVAEKVRKTDDLIRRAGEGRGARSCRIRHKENFILSCLGWRRLVKPSPSSPFVQSGGGLNLNDMETGSWPPHPPPRRRIM</sequence>
<reference evidence="4" key="1">
    <citation type="journal article" date="2019" name="Int. J. Syst. Evol. Microbiol.">
        <title>The Global Catalogue of Microorganisms (GCM) 10K type strain sequencing project: providing services to taxonomists for standard genome sequencing and annotation.</title>
        <authorList>
            <consortium name="The Broad Institute Genomics Platform"/>
            <consortium name="The Broad Institute Genome Sequencing Center for Infectious Disease"/>
            <person name="Wu L."/>
            <person name="Ma J."/>
        </authorList>
    </citation>
    <scope>NUCLEOTIDE SEQUENCE [LARGE SCALE GENOMIC DNA]</scope>
    <source>
        <strain evidence="4">CCM 7327</strain>
    </source>
</reference>
<comment type="caution">
    <text evidence="3">The sequence shown here is derived from an EMBL/GenBank/DDBJ whole genome shotgun (WGS) entry which is preliminary data.</text>
</comment>
<organism evidence="3 4">
    <name type="scientific">Sphingobium fuliginis (strain ATCC 27551)</name>
    <dbReference type="NCBI Taxonomy" id="336203"/>
    <lineage>
        <taxon>Bacteria</taxon>
        <taxon>Pseudomonadati</taxon>
        <taxon>Pseudomonadota</taxon>
        <taxon>Alphaproteobacteria</taxon>
        <taxon>Sphingomonadales</taxon>
        <taxon>Sphingomonadaceae</taxon>
        <taxon>Sphingobium</taxon>
    </lineage>
</organism>
<gene>
    <name evidence="3" type="ORF">GCM10019071_18240</name>
</gene>
<dbReference type="Proteomes" id="UP000628109">
    <property type="component" value="Unassembled WGS sequence"/>
</dbReference>